<name>A0ABU9Y6M2_9SPHN</name>
<dbReference type="EMBL" id="JBDIME010000017">
    <property type="protein sequence ID" value="MEN2791429.1"/>
    <property type="molecule type" value="Genomic_DNA"/>
</dbReference>
<feature type="domain" description="FecR protein" evidence="2">
    <location>
        <begin position="111"/>
        <end position="201"/>
    </location>
</feature>
<organism evidence="4 5">
    <name type="scientific">Sphingomonas oligophenolica</name>
    <dbReference type="NCBI Taxonomy" id="301154"/>
    <lineage>
        <taxon>Bacteria</taxon>
        <taxon>Pseudomonadati</taxon>
        <taxon>Pseudomonadota</taxon>
        <taxon>Alphaproteobacteria</taxon>
        <taxon>Sphingomonadales</taxon>
        <taxon>Sphingomonadaceae</taxon>
        <taxon>Sphingomonas</taxon>
    </lineage>
</organism>
<protein>
    <submittedName>
        <fullName evidence="4">FecR domain-containing protein</fullName>
    </submittedName>
</protein>
<evidence type="ECO:0000256" key="1">
    <source>
        <dbReference type="SAM" id="Phobius"/>
    </source>
</evidence>
<evidence type="ECO:0000259" key="3">
    <source>
        <dbReference type="Pfam" id="PF16220"/>
    </source>
</evidence>
<dbReference type="InterPro" id="IPR006860">
    <property type="entry name" value="FecR"/>
</dbReference>
<dbReference type="InterPro" id="IPR012373">
    <property type="entry name" value="Ferrdict_sens_TM"/>
</dbReference>
<dbReference type="PIRSF" id="PIRSF018266">
    <property type="entry name" value="FecR"/>
    <property type="match status" value="1"/>
</dbReference>
<dbReference type="Pfam" id="PF16220">
    <property type="entry name" value="DUF4880"/>
    <property type="match status" value="1"/>
</dbReference>
<comment type="caution">
    <text evidence="4">The sequence shown here is derived from an EMBL/GenBank/DDBJ whole genome shotgun (WGS) entry which is preliminary data.</text>
</comment>
<evidence type="ECO:0000313" key="4">
    <source>
        <dbReference type="EMBL" id="MEN2791429.1"/>
    </source>
</evidence>
<sequence length="315" mass="33015">MTQGNRPDPFEEAAGWHARLDAPEMDWEAFGAWLDARPANRAAYDRIAMLDADIAAAAPAIAVRLPANDEPEAIALPRRPILWLAGAGAAAMLAVALALPSMITHPAAPRDIATRADETRNLKLADGSSIRIDRASRLRVTEGASPVVEIAQGTANFSVRHDPARSFIVRAGGYEVRDVGTRFDVSSSNESVVVAVAEGAVSVARSGQDDGVAVTAGQRLDLAAGAARRSRVDPATVGSWSSGRLVYDNAPLALVAGDISRYAGARLVVDPSAAGMRFSGVLTIGDGSHLVDQVQKLLPVRARRAGGLVHLERAG</sequence>
<feature type="transmembrane region" description="Helical" evidence="1">
    <location>
        <begin position="81"/>
        <end position="103"/>
    </location>
</feature>
<reference evidence="4 5" key="1">
    <citation type="submission" date="2024-05" db="EMBL/GenBank/DDBJ databases">
        <authorList>
            <person name="Liu Q."/>
            <person name="Xin Y.-H."/>
        </authorList>
    </citation>
    <scope>NUCLEOTIDE SEQUENCE [LARGE SCALE GENOMIC DNA]</scope>
    <source>
        <strain evidence="4 5">CGMCC 1.10181</strain>
    </source>
</reference>
<accession>A0ABU9Y6M2</accession>
<proteinExistence type="predicted"/>
<dbReference type="Proteomes" id="UP001419910">
    <property type="component" value="Unassembled WGS sequence"/>
</dbReference>
<dbReference type="PANTHER" id="PTHR30273:SF2">
    <property type="entry name" value="PROTEIN FECR"/>
    <property type="match status" value="1"/>
</dbReference>
<keyword evidence="1" id="KW-0472">Membrane</keyword>
<dbReference type="Gene3D" id="2.60.120.1440">
    <property type="match status" value="1"/>
</dbReference>
<dbReference type="InterPro" id="IPR032623">
    <property type="entry name" value="FecR_N"/>
</dbReference>
<evidence type="ECO:0000313" key="5">
    <source>
        <dbReference type="Proteomes" id="UP001419910"/>
    </source>
</evidence>
<dbReference type="PANTHER" id="PTHR30273">
    <property type="entry name" value="PERIPLASMIC SIGNAL SENSOR AND SIGMA FACTOR ACTIVATOR FECR-RELATED"/>
    <property type="match status" value="1"/>
</dbReference>
<keyword evidence="1" id="KW-1133">Transmembrane helix</keyword>
<gene>
    <name evidence="4" type="ORF">ABC974_17465</name>
</gene>
<keyword evidence="5" id="KW-1185">Reference proteome</keyword>
<dbReference type="RefSeq" id="WP_343890373.1">
    <property type="nucleotide sequence ID" value="NZ_BAAAEH010000032.1"/>
</dbReference>
<feature type="domain" description="FecR N-terminal" evidence="3">
    <location>
        <begin position="11"/>
        <end position="49"/>
    </location>
</feature>
<keyword evidence="1" id="KW-0812">Transmembrane</keyword>
<dbReference type="Pfam" id="PF04773">
    <property type="entry name" value="FecR"/>
    <property type="match status" value="1"/>
</dbReference>
<evidence type="ECO:0000259" key="2">
    <source>
        <dbReference type="Pfam" id="PF04773"/>
    </source>
</evidence>